<organism evidence="1 2">
    <name type="scientific">Marinobacterium lacunae</name>
    <dbReference type="NCBI Taxonomy" id="1232683"/>
    <lineage>
        <taxon>Bacteria</taxon>
        <taxon>Pseudomonadati</taxon>
        <taxon>Pseudomonadota</taxon>
        <taxon>Gammaproteobacteria</taxon>
        <taxon>Oceanospirillales</taxon>
        <taxon>Oceanospirillaceae</taxon>
        <taxon>Marinobacterium</taxon>
    </lineage>
</organism>
<dbReference type="STRING" id="1232683.ADIMK_2624"/>
<proteinExistence type="predicted"/>
<comment type="caution">
    <text evidence="1">The sequence shown here is derived from an EMBL/GenBank/DDBJ whole genome shotgun (WGS) entry which is preliminary data.</text>
</comment>
<dbReference type="Proteomes" id="UP000028252">
    <property type="component" value="Unassembled WGS sequence"/>
</dbReference>
<keyword evidence="2" id="KW-1185">Reference proteome</keyword>
<evidence type="ECO:0000313" key="1">
    <source>
        <dbReference type="EMBL" id="KEA63100.1"/>
    </source>
</evidence>
<evidence type="ECO:0000313" key="2">
    <source>
        <dbReference type="Proteomes" id="UP000028252"/>
    </source>
</evidence>
<sequence>MSLEDDLFRTSPNVRALTSAERCIVQALPHVHRDEWLGELAESEREHILSQVDLIGGYPFNPILAQEAEEDSYSYAYDPESFDEPTA</sequence>
<reference evidence="1 2" key="1">
    <citation type="submission" date="2014-04" db="EMBL/GenBank/DDBJ databases">
        <title>Marinobacterium kochiensis sp. nov., isolated from sediment sample collected from Kochi backwaters in Kerala, India.</title>
        <authorList>
            <person name="Singh A."/>
            <person name="Pinnaka A.K."/>
        </authorList>
    </citation>
    <scope>NUCLEOTIDE SEQUENCE [LARGE SCALE GENOMIC DNA]</scope>
    <source>
        <strain evidence="1 2">AK27</strain>
    </source>
</reference>
<accession>A0A081FX45</accession>
<gene>
    <name evidence="1" type="ORF">ADIMK_2624</name>
</gene>
<dbReference type="PATRIC" id="fig|1232683.4.peg.2577"/>
<protein>
    <submittedName>
        <fullName evidence="1">Uncharacterized protein</fullName>
    </submittedName>
</protein>
<dbReference type="RefSeq" id="WP_156042917.1">
    <property type="nucleotide sequence ID" value="NZ_JMQN01000040.1"/>
</dbReference>
<dbReference type="AlphaFoldDB" id="A0A081FX45"/>
<name>A0A081FX45_9GAMM</name>
<dbReference type="EMBL" id="JMQN01000040">
    <property type="protein sequence ID" value="KEA63100.1"/>
    <property type="molecule type" value="Genomic_DNA"/>
</dbReference>